<organism evidence="2 3">
    <name type="scientific">Oidiodendron maius (strain Zn)</name>
    <dbReference type="NCBI Taxonomy" id="913774"/>
    <lineage>
        <taxon>Eukaryota</taxon>
        <taxon>Fungi</taxon>
        <taxon>Dikarya</taxon>
        <taxon>Ascomycota</taxon>
        <taxon>Pezizomycotina</taxon>
        <taxon>Leotiomycetes</taxon>
        <taxon>Leotiomycetes incertae sedis</taxon>
        <taxon>Myxotrichaceae</taxon>
        <taxon>Oidiodendron</taxon>
    </lineage>
</organism>
<dbReference type="EMBL" id="KN832874">
    <property type="protein sequence ID" value="KIN02575.1"/>
    <property type="molecule type" value="Genomic_DNA"/>
</dbReference>
<dbReference type="Gene3D" id="1.20.910.10">
    <property type="entry name" value="Heme oxygenase-like"/>
    <property type="match status" value="1"/>
</dbReference>
<feature type="domain" description="Thiaminase-2/PQQC" evidence="1">
    <location>
        <begin position="28"/>
        <end position="210"/>
    </location>
</feature>
<dbReference type="CDD" id="cd19357">
    <property type="entry name" value="TenA_E_At3g16990-like"/>
    <property type="match status" value="1"/>
</dbReference>
<keyword evidence="3" id="KW-1185">Reference proteome</keyword>
<dbReference type="STRING" id="913774.A0A0C3HHI4"/>
<proteinExistence type="predicted"/>
<dbReference type="Pfam" id="PF03070">
    <property type="entry name" value="TENA_THI-4"/>
    <property type="match status" value="1"/>
</dbReference>
<protein>
    <recommendedName>
        <fullName evidence="1">Thiaminase-2/PQQC domain-containing protein</fullName>
    </recommendedName>
</protein>
<dbReference type="PANTHER" id="PTHR41813">
    <property type="entry name" value="REGULATOR PAB1642, PUTATIVE (AFU_ORTHOLOGUE AFUA_3G11955)-RELATED"/>
    <property type="match status" value="1"/>
</dbReference>
<dbReference type="GO" id="GO:0006772">
    <property type="term" value="P:thiamine metabolic process"/>
    <property type="evidence" value="ECO:0007669"/>
    <property type="project" value="UniProtKB-ARBA"/>
</dbReference>
<dbReference type="InterPro" id="IPR016084">
    <property type="entry name" value="Haem_Oase-like_multi-hlx"/>
</dbReference>
<dbReference type="PANTHER" id="PTHR41813:SF2">
    <property type="entry name" value="REGULATOR PAB1642, PUTATIVE (AFU_ORTHOLOGUE AFUA_3G11955)-RELATED"/>
    <property type="match status" value="1"/>
</dbReference>
<evidence type="ECO:0000313" key="2">
    <source>
        <dbReference type="EMBL" id="KIN02575.1"/>
    </source>
</evidence>
<dbReference type="HOGENOM" id="CLU_055855_0_1_1"/>
<reference evidence="3" key="2">
    <citation type="submission" date="2015-01" db="EMBL/GenBank/DDBJ databases">
        <title>Evolutionary Origins and Diversification of the Mycorrhizal Mutualists.</title>
        <authorList>
            <consortium name="DOE Joint Genome Institute"/>
            <consortium name="Mycorrhizal Genomics Consortium"/>
            <person name="Kohler A."/>
            <person name="Kuo A."/>
            <person name="Nagy L.G."/>
            <person name="Floudas D."/>
            <person name="Copeland A."/>
            <person name="Barry K.W."/>
            <person name="Cichocki N."/>
            <person name="Veneault-Fourrey C."/>
            <person name="LaButti K."/>
            <person name="Lindquist E.A."/>
            <person name="Lipzen A."/>
            <person name="Lundell T."/>
            <person name="Morin E."/>
            <person name="Murat C."/>
            <person name="Riley R."/>
            <person name="Ohm R."/>
            <person name="Sun H."/>
            <person name="Tunlid A."/>
            <person name="Henrissat B."/>
            <person name="Grigoriev I.V."/>
            <person name="Hibbett D.S."/>
            <person name="Martin F."/>
        </authorList>
    </citation>
    <scope>NUCLEOTIDE SEQUENCE [LARGE SCALE GENOMIC DNA]</scope>
    <source>
        <strain evidence="3">Zn</strain>
    </source>
</reference>
<dbReference type="InterPro" id="IPR004305">
    <property type="entry name" value="Thiaminase-2/PQQC"/>
</dbReference>
<dbReference type="InParanoid" id="A0A0C3HHI4"/>
<dbReference type="AlphaFoldDB" id="A0A0C3HHI4"/>
<sequence>MANIPGSLADHLITLYPAASKAATESSFLEKAGKGTLSKEALQEWLAQDRLYAQAYLRFASLLLANIPLPSTVSPNHINERLINLVLESVNNIRQELKFFEDVGRRYDLNLEASVVSEGVKSYRILFTDMGEGIEKDTHGILAGLVLLWGTEKCYLDAWVYASTLSSPDIPAEQDRDGGALRREFIPNWTSSDFSDFVDRCAKLMDEIWTGGQSSGAGELAESRLEWLEWAEGLWKKILDAEIIFWPDIDDD</sequence>
<reference evidence="2 3" key="1">
    <citation type="submission" date="2014-04" db="EMBL/GenBank/DDBJ databases">
        <authorList>
            <consortium name="DOE Joint Genome Institute"/>
            <person name="Kuo A."/>
            <person name="Martino E."/>
            <person name="Perotto S."/>
            <person name="Kohler A."/>
            <person name="Nagy L.G."/>
            <person name="Floudas D."/>
            <person name="Copeland A."/>
            <person name="Barry K.W."/>
            <person name="Cichocki N."/>
            <person name="Veneault-Fourrey C."/>
            <person name="LaButti K."/>
            <person name="Lindquist E.A."/>
            <person name="Lipzen A."/>
            <person name="Lundell T."/>
            <person name="Morin E."/>
            <person name="Murat C."/>
            <person name="Sun H."/>
            <person name="Tunlid A."/>
            <person name="Henrissat B."/>
            <person name="Grigoriev I.V."/>
            <person name="Hibbett D.S."/>
            <person name="Martin F."/>
            <person name="Nordberg H.P."/>
            <person name="Cantor M.N."/>
            <person name="Hua S.X."/>
        </authorList>
    </citation>
    <scope>NUCLEOTIDE SEQUENCE [LARGE SCALE GENOMIC DNA]</scope>
    <source>
        <strain evidence="2 3">Zn</strain>
    </source>
</reference>
<gene>
    <name evidence="2" type="ORF">OIDMADRAFT_119745</name>
</gene>
<name>A0A0C3HHI4_OIDMZ</name>
<evidence type="ECO:0000313" key="3">
    <source>
        <dbReference type="Proteomes" id="UP000054321"/>
    </source>
</evidence>
<accession>A0A0C3HHI4</accession>
<dbReference type="Proteomes" id="UP000054321">
    <property type="component" value="Unassembled WGS sequence"/>
</dbReference>
<dbReference type="SUPFAM" id="SSF48613">
    <property type="entry name" value="Heme oxygenase-like"/>
    <property type="match status" value="1"/>
</dbReference>
<dbReference type="OrthoDB" id="37730at2759"/>
<dbReference type="InterPro" id="IPR053261">
    <property type="entry name" value="Polyketide-peptide_reg"/>
</dbReference>
<evidence type="ECO:0000259" key="1">
    <source>
        <dbReference type="Pfam" id="PF03070"/>
    </source>
</evidence>